<feature type="region of interest" description="Disordered" evidence="1">
    <location>
        <begin position="1"/>
        <end position="23"/>
    </location>
</feature>
<organism evidence="3 4">
    <name type="scientific">Vigna mungo</name>
    <name type="common">Black gram</name>
    <name type="synonym">Phaseolus mungo</name>
    <dbReference type="NCBI Taxonomy" id="3915"/>
    <lineage>
        <taxon>Eukaryota</taxon>
        <taxon>Viridiplantae</taxon>
        <taxon>Streptophyta</taxon>
        <taxon>Embryophyta</taxon>
        <taxon>Tracheophyta</taxon>
        <taxon>Spermatophyta</taxon>
        <taxon>Magnoliopsida</taxon>
        <taxon>eudicotyledons</taxon>
        <taxon>Gunneridae</taxon>
        <taxon>Pentapetalae</taxon>
        <taxon>rosids</taxon>
        <taxon>fabids</taxon>
        <taxon>Fabales</taxon>
        <taxon>Fabaceae</taxon>
        <taxon>Papilionoideae</taxon>
        <taxon>50 kb inversion clade</taxon>
        <taxon>NPAAA clade</taxon>
        <taxon>indigoferoid/millettioid clade</taxon>
        <taxon>Phaseoleae</taxon>
        <taxon>Vigna</taxon>
    </lineage>
</organism>
<dbReference type="AlphaFoldDB" id="A0AAQ3S2P8"/>
<sequence length="105" mass="11575">MKKGGGRLQSASSGSVTKKTKKKVISSCFRSCIQLRRSTENCTNLYPVTHTVVSGYRSCCSPLESLYPDTPSCSHTCIWLLLLLLLLLFCISFASSVGRSMSCKW</sequence>
<accession>A0AAQ3S2P8</accession>
<dbReference type="EMBL" id="CP144697">
    <property type="protein sequence ID" value="WVZ15227.1"/>
    <property type="molecule type" value="Genomic_DNA"/>
</dbReference>
<protein>
    <submittedName>
        <fullName evidence="3">Uncharacterized protein</fullName>
    </submittedName>
</protein>
<evidence type="ECO:0000256" key="1">
    <source>
        <dbReference type="SAM" id="MobiDB-lite"/>
    </source>
</evidence>
<evidence type="ECO:0000313" key="4">
    <source>
        <dbReference type="Proteomes" id="UP001374535"/>
    </source>
</evidence>
<keyword evidence="4" id="KW-1185">Reference proteome</keyword>
<reference evidence="3 4" key="1">
    <citation type="journal article" date="2023" name="Life. Sci Alliance">
        <title>Evolutionary insights into 3D genome organization and epigenetic landscape of Vigna mungo.</title>
        <authorList>
            <person name="Junaid A."/>
            <person name="Singh B."/>
            <person name="Bhatia S."/>
        </authorList>
    </citation>
    <scope>NUCLEOTIDE SEQUENCE [LARGE SCALE GENOMIC DNA]</scope>
    <source>
        <strain evidence="3">Urdbean</strain>
    </source>
</reference>
<feature type="transmembrane region" description="Helical" evidence="2">
    <location>
        <begin position="78"/>
        <end position="98"/>
    </location>
</feature>
<keyword evidence="2" id="KW-0812">Transmembrane</keyword>
<keyword evidence="2" id="KW-0472">Membrane</keyword>
<proteinExistence type="predicted"/>
<dbReference type="Proteomes" id="UP001374535">
    <property type="component" value="Chromosome 4"/>
</dbReference>
<evidence type="ECO:0000256" key="2">
    <source>
        <dbReference type="SAM" id="Phobius"/>
    </source>
</evidence>
<keyword evidence="2" id="KW-1133">Transmembrane helix</keyword>
<name>A0AAQ3S2P8_VIGMU</name>
<evidence type="ECO:0000313" key="3">
    <source>
        <dbReference type="EMBL" id="WVZ15227.1"/>
    </source>
</evidence>
<gene>
    <name evidence="3" type="ORF">V8G54_012793</name>
</gene>